<gene>
    <name evidence="2" type="ORF">D8674_001181</name>
</gene>
<feature type="signal peptide" evidence="1">
    <location>
        <begin position="1"/>
        <end position="23"/>
    </location>
</feature>
<proteinExistence type="predicted"/>
<accession>A0A5N5F8A6</accession>
<reference evidence="2 3" key="1">
    <citation type="submission" date="2019-09" db="EMBL/GenBank/DDBJ databases">
        <authorList>
            <person name="Ou C."/>
        </authorList>
    </citation>
    <scope>NUCLEOTIDE SEQUENCE [LARGE SCALE GENOMIC DNA]</scope>
    <source>
        <strain evidence="2">S2</strain>
        <tissue evidence="2">Leaf</tissue>
    </source>
</reference>
<keyword evidence="3" id="KW-1185">Reference proteome</keyword>
<sequence length="58" mass="6619">MGLQRPTLCIIIMLRLQLPLSSSTYLQPIAIKLFFSDRRVLLKAVKHSAGKMRPQVCH</sequence>
<evidence type="ECO:0000313" key="3">
    <source>
        <dbReference type="Proteomes" id="UP000327157"/>
    </source>
</evidence>
<reference evidence="2 3" key="3">
    <citation type="submission" date="2019-11" db="EMBL/GenBank/DDBJ databases">
        <title>A de novo genome assembly of a pear dwarfing rootstock.</title>
        <authorList>
            <person name="Wang F."/>
            <person name="Wang J."/>
            <person name="Li S."/>
            <person name="Zhang Y."/>
            <person name="Fang M."/>
            <person name="Ma L."/>
            <person name="Zhao Y."/>
            <person name="Jiang S."/>
        </authorList>
    </citation>
    <scope>NUCLEOTIDE SEQUENCE [LARGE SCALE GENOMIC DNA]</scope>
    <source>
        <strain evidence="2">S2</strain>
        <tissue evidence="2">Leaf</tissue>
    </source>
</reference>
<reference evidence="3" key="2">
    <citation type="submission" date="2019-10" db="EMBL/GenBank/DDBJ databases">
        <title>A de novo genome assembly of a pear dwarfing rootstock.</title>
        <authorList>
            <person name="Wang F."/>
            <person name="Wang J."/>
            <person name="Li S."/>
            <person name="Zhang Y."/>
            <person name="Fang M."/>
            <person name="Ma L."/>
            <person name="Zhao Y."/>
            <person name="Jiang S."/>
        </authorList>
    </citation>
    <scope>NUCLEOTIDE SEQUENCE [LARGE SCALE GENOMIC DNA]</scope>
</reference>
<organism evidence="2 3">
    <name type="scientific">Pyrus ussuriensis x Pyrus communis</name>
    <dbReference type="NCBI Taxonomy" id="2448454"/>
    <lineage>
        <taxon>Eukaryota</taxon>
        <taxon>Viridiplantae</taxon>
        <taxon>Streptophyta</taxon>
        <taxon>Embryophyta</taxon>
        <taxon>Tracheophyta</taxon>
        <taxon>Spermatophyta</taxon>
        <taxon>Magnoliopsida</taxon>
        <taxon>eudicotyledons</taxon>
        <taxon>Gunneridae</taxon>
        <taxon>Pentapetalae</taxon>
        <taxon>rosids</taxon>
        <taxon>fabids</taxon>
        <taxon>Rosales</taxon>
        <taxon>Rosaceae</taxon>
        <taxon>Amygdaloideae</taxon>
        <taxon>Maleae</taxon>
        <taxon>Pyrus</taxon>
    </lineage>
</organism>
<dbReference type="EMBL" id="SMOL01000768">
    <property type="protein sequence ID" value="KAB2598261.1"/>
    <property type="molecule type" value="Genomic_DNA"/>
</dbReference>
<comment type="caution">
    <text evidence="2">The sequence shown here is derived from an EMBL/GenBank/DDBJ whole genome shotgun (WGS) entry which is preliminary data.</text>
</comment>
<name>A0A5N5F8A6_9ROSA</name>
<keyword evidence="1" id="KW-0732">Signal</keyword>
<dbReference type="Proteomes" id="UP000327157">
    <property type="component" value="Chromosome 1"/>
</dbReference>
<dbReference type="AlphaFoldDB" id="A0A5N5F8A6"/>
<evidence type="ECO:0000313" key="2">
    <source>
        <dbReference type="EMBL" id="KAB2598261.1"/>
    </source>
</evidence>
<evidence type="ECO:0000256" key="1">
    <source>
        <dbReference type="SAM" id="SignalP"/>
    </source>
</evidence>
<protein>
    <submittedName>
        <fullName evidence="2">WD repeat-containing protein 75-like</fullName>
    </submittedName>
</protein>
<feature type="chain" id="PRO_5024371840" evidence="1">
    <location>
        <begin position="24"/>
        <end position="58"/>
    </location>
</feature>